<name>A0A6T9Z6E8_9EUKA</name>
<dbReference type="EMBL" id="HBFI01000492">
    <property type="protein sequence ID" value="CAD8731467.1"/>
    <property type="molecule type" value="Transcribed_RNA"/>
</dbReference>
<proteinExistence type="predicted"/>
<protein>
    <submittedName>
        <fullName evidence="2">Uncharacterized protein</fullName>
    </submittedName>
</protein>
<evidence type="ECO:0000256" key="1">
    <source>
        <dbReference type="SAM" id="MobiDB-lite"/>
    </source>
</evidence>
<reference evidence="2" key="1">
    <citation type="submission" date="2021-01" db="EMBL/GenBank/DDBJ databases">
        <authorList>
            <person name="Corre E."/>
            <person name="Pelletier E."/>
            <person name="Niang G."/>
            <person name="Scheremetjew M."/>
            <person name="Finn R."/>
            <person name="Kale V."/>
            <person name="Holt S."/>
            <person name="Cochrane G."/>
            <person name="Meng A."/>
            <person name="Brown T."/>
            <person name="Cohen L."/>
        </authorList>
    </citation>
    <scope>NUCLEOTIDE SEQUENCE</scope>
</reference>
<dbReference type="EMBL" id="HBFI01000503">
    <property type="protein sequence ID" value="CAD8731477.1"/>
    <property type="molecule type" value="Transcribed_RNA"/>
</dbReference>
<feature type="region of interest" description="Disordered" evidence="1">
    <location>
        <begin position="1"/>
        <end position="23"/>
    </location>
</feature>
<organism evidence="2">
    <name type="scientific">Elphidium margaritaceum</name>
    <dbReference type="NCBI Taxonomy" id="933848"/>
    <lineage>
        <taxon>Eukaryota</taxon>
        <taxon>Sar</taxon>
        <taxon>Rhizaria</taxon>
        <taxon>Retaria</taxon>
        <taxon>Foraminifera</taxon>
        <taxon>Rotaliida</taxon>
        <taxon>Elphidiidae</taxon>
        <taxon>Elphidium</taxon>
    </lineage>
</organism>
<dbReference type="AlphaFoldDB" id="A0A6T9Z6E8"/>
<feature type="compositionally biased region" description="Polar residues" evidence="1">
    <location>
        <begin position="1"/>
        <end position="12"/>
    </location>
</feature>
<accession>A0A6T9Z6E8</accession>
<gene>
    <name evidence="2" type="ORF">EMAR1385_LOCUS346</name>
    <name evidence="3" type="ORF">EMAR1385_LOCUS356</name>
</gene>
<evidence type="ECO:0000313" key="2">
    <source>
        <dbReference type="EMBL" id="CAD8731467.1"/>
    </source>
</evidence>
<evidence type="ECO:0000313" key="3">
    <source>
        <dbReference type="EMBL" id="CAD8731477.1"/>
    </source>
</evidence>
<sequence length="118" mass="13578">MSKPSEINTNRNTEYDPSASTELSETPFEIIHDDLEMYRSIVDAFKLLSKRHKQRSKNPVNREIEQEANKKHMKRLSLIACGFDQTLADKALAENDDLDKAFEYARKLQVQQASAVHV</sequence>